<name>A0ABW0ST23_9GAMM</name>
<keyword evidence="2" id="KW-1185">Reference proteome</keyword>
<gene>
    <name evidence="1" type="ORF">ACFPPB_03125</name>
</gene>
<evidence type="ECO:0000313" key="1">
    <source>
        <dbReference type="EMBL" id="MFC5580114.1"/>
    </source>
</evidence>
<proteinExistence type="predicted"/>
<dbReference type="EMBL" id="JBHSNG010000002">
    <property type="protein sequence ID" value="MFC5580114.1"/>
    <property type="molecule type" value="Genomic_DNA"/>
</dbReference>
<dbReference type="PROSITE" id="PS51257">
    <property type="entry name" value="PROKAR_LIPOPROTEIN"/>
    <property type="match status" value="1"/>
</dbReference>
<organism evidence="1 2">
    <name type="scientific">Rhodanobacter terrae</name>
    <dbReference type="NCBI Taxonomy" id="418647"/>
    <lineage>
        <taxon>Bacteria</taxon>
        <taxon>Pseudomonadati</taxon>
        <taxon>Pseudomonadota</taxon>
        <taxon>Gammaproteobacteria</taxon>
        <taxon>Lysobacterales</taxon>
        <taxon>Rhodanobacteraceae</taxon>
        <taxon>Rhodanobacter</taxon>
    </lineage>
</organism>
<dbReference type="Proteomes" id="UP001596111">
    <property type="component" value="Unassembled WGS sequence"/>
</dbReference>
<comment type="caution">
    <text evidence="1">The sequence shown here is derived from an EMBL/GenBank/DDBJ whole genome shotgun (WGS) entry which is preliminary data.</text>
</comment>
<evidence type="ECO:0000313" key="2">
    <source>
        <dbReference type="Proteomes" id="UP001596111"/>
    </source>
</evidence>
<dbReference type="RefSeq" id="WP_377324305.1">
    <property type="nucleotide sequence ID" value="NZ_JBHSNG010000002.1"/>
</dbReference>
<reference evidence="2" key="1">
    <citation type="journal article" date="2019" name="Int. J. Syst. Evol. Microbiol.">
        <title>The Global Catalogue of Microorganisms (GCM) 10K type strain sequencing project: providing services to taxonomists for standard genome sequencing and annotation.</title>
        <authorList>
            <consortium name="The Broad Institute Genomics Platform"/>
            <consortium name="The Broad Institute Genome Sequencing Center for Infectious Disease"/>
            <person name="Wu L."/>
            <person name="Ma J."/>
        </authorList>
    </citation>
    <scope>NUCLEOTIDE SEQUENCE [LARGE SCALE GENOMIC DNA]</scope>
    <source>
        <strain evidence="2">CGMCC 1.13587</strain>
    </source>
</reference>
<sequence length="49" mass="4839">MKFESLMLQSLFGACLLICVLVVGAMLTSPAASVAASHAPAATATVSAS</sequence>
<protein>
    <submittedName>
        <fullName evidence="1">Uncharacterized protein</fullName>
    </submittedName>
</protein>
<accession>A0ABW0ST23</accession>